<organism evidence="8 9">
    <name type="scientific">Flavihumibacter petaseus NBRC 106054</name>
    <dbReference type="NCBI Taxonomy" id="1220578"/>
    <lineage>
        <taxon>Bacteria</taxon>
        <taxon>Pseudomonadati</taxon>
        <taxon>Bacteroidota</taxon>
        <taxon>Chitinophagia</taxon>
        <taxon>Chitinophagales</taxon>
        <taxon>Chitinophagaceae</taxon>
        <taxon>Flavihumibacter</taxon>
    </lineage>
</organism>
<dbReference type="InterPro" id="IPR002052">
    <property type="entry name" value="DNA_methylase_N6_adenine_CS"/>
</dbReference>
<keyword evidence="9" id="KW-1185">Reference proteome</keyword>
<evidence type="ECO:0000259" key="7">
    <source>
        <dbReference type="Pfam" id="PF17827"/>
    </source>
</evidence>
<evidence type="ECO:0000313" key="9">
    <source>
        <dbReference type="Proteomes" id="UP000033121"/>
    </source>
</evidence>
<dbReference type="EC" id="2.1.1.297" evidence="1"/>
<dbReference type="Pfam" id="PF17827">
    <property type="entry name" value="PrmC_N"/>
    <property type="match status" value="1"/>
</dbReference>
<dbReference type="NCBIfam" id="TIGR00536">
    <property type="entry name" value="hemK_fam"/>
    <property type="match status" value="1"/>
</dbReference>
<evidence type="ECO:0000259" key="6">
    <source>
        <dbReference type="Pfam" id="PF05175"/>
    </source>
</evidence>
<protein>
    <recommendedName>
        <fullName evidence="1">peptide chain release factor N(5)-glutamine methyltransferase</fullName>
        <ecNumber evidence="1">2.1.1.297</ecNumber>
    </recommendedName>
</protein>
<dbReference type="PANTHER" id="PTHR18895">
    <property type="entry name" value="HEMK METHYLTRANSFERASE"/>
    <property type="match status" value="1"/>
</dbReference>
<dbReference type="InterPro" id="IPR019874">
    <property type="entry name" value="RF_methyltr_PrmC"/>
</dbReference>
<dbReference type="PROSITE" id="PS00092">
    <property type="entry name" value="N6_MTASE"/>
    <property type="match status" value="1"/>
</dbReference>
<gene>
    <name evidence="8" type="primary">prmC</name>
    <name evidence="8" type="ORF">FPE01S_06_00100</name>
</gene>
<evidence type="ECO:0000256" key="3">
    <source>
        <dbReference type="ARBA" id="ARBA00022679"/>
    </source>
</evidence>
<dbReference type="PANTHER" id="PTHR18895:SF74">
    <property type="entry name" value="MTRF1L RELEASE FACTOR GLUTAMINE METHYLTRANSFERASE"/>
    <property type="match status" value="1"/>
</dbReference>
<dbReference type="GO" id="GO:0032259">
    <property type="term" value="P:methylation"/>
    <property type="evidence" value="ECO:0007669"/>
    <property type="project" value="UniProtKB-KW"/>
</dbReference>
<dbReference type="SUPFAM" id="SSF53335">
    <property type="entry name" value="S-adenosyl-L-methionine-dependent methyltransferases"/>
    <property type="match status" value="1"/>
</dbReference>
<feature type="domain" description="Release factor glutamine methyltransferase N-terminal" evidence="7">
    <location>
        <begin position="39"/>
        <end position="100"/>
    </location>
</feature>
<dbReference type="InterPro" id="IPR007848">
    <property type="entry name" value="Small_mtfrase_dom"/>
</dbReference>
<dbReference type="GO" id="GO:0003676">
    <property type="term" value="F:nucleic acid binding"/>
    <property type="evidence" value="ECO:0007669"/>
    <property type="project" value="InterPro"/>
</dbReference>
<name>A0A0E9N6R7_9BACT</name>
<dbReference type="EMBL" id="BBWV01000006">
    <property type="protein sequence ID" value="GAO45519.1"/>
    <property type="molecule type" value="Genomic_DNA"/>
</dbReference>
<keyword evidence="2 8" id="KW-0489">Methyltransferase</keyword>
<dbReference type="NCBIfam" id="TIGR03534">
    <property type="entry name" value="RF_mod_PrmC"/>
    <property type="match status" value="1"/>
</dbReference>
<dbReference type="InterPro" id="IPR050320">
    <property type="entry name" value="N5-glutamine_MTase"/>
</dbReference>
<reference evidence="8 9" key="1">
    <citation type="submission" date="2015-04" db="EMBL/GenBank/DDBJ databases">
        <title>Whole genome shotgun sequence of Flavihumibacter petaseus NBRC 106054.</title>
        <authorList>
            <person name="Miyazawa S."/>
            <person name="Hosoyama A."/>
            <person name="Hashimoto M."/>
            <person name="Noguchi M."/>
            <person name="Tsuchikane K."/>
            <person name="Ohji S."/>
            <person name="Yamazoe A."/>
            <person name="Ichikawa N."/>
            <person name="Kimura A."/>
            <person name="Fujita N."/>
        </authorList>
    </citation>
    <scope>NUCLEOTIDE SEQUENCE [LARGE SCALE GENOMIC DNA]</scope>
    <source>
        <strain evidence="8 9">NBRC 106054</strain>
    </source>
</reference>
<dbReference type="Gene3D" id="3.40.50.150">
    <property type="entry name" value="Vaccinia Virus protein VP39"/>
    <property type="match status" value="1"/>
</dbReference>
<evidence type="ECO:0000256" key="1">
    <source>
        <dbReference type="ARBA" id="ARBA00012771"/>
    </source>
</evidence>
<sequence length="308" mass="34129">MVTGIHRFDLENKLAFLFSFAALITTDLHQVQLALQAQLQPRYGDREAGLIAWMCLEKITGSIPSQLRSEKNRTLTPPQLQQLELWKFDLLRGRPVQYVLEEAWFQDMPLYVNESVLIPRPETEELVAWIINDLKADVSGGIIVDIGTGSGCIPISLARRLNRFSCYGVDVSTAALSVAARNGADFAPGVNWLQVNFLDAAARKLLPAAKVIVSNPPYIPLSGKPLMDPHVTEHEPSLALFVPDEDPLLFYKEIALYAQQSAAVELVYLEIHEGSGEAVKGCFASAGFKHITVRTDMQGKDRMVKASR</sequence>
<dbReference type="Gene3D" id="1.10.8.10">
    <property type="entry name" value="DNA helicase RuvA subunit, C-terminal domain"/>
    <property type="match status" value="1"/>
</dbReference>
<dbReference type="GO" id="GO:0102559">
    <property type="term" value="F:peptide chain release factor N(5)-glutamine methyltransferase activity"/>
    <property type="evidence" value="ECO:0007669"/>
    <property type="project" value="UniProtKB-EC"/>
</dbReference>
<dbReference type="CDD" id="cd02440">
    <property type="entry name" value="AdoMet_MTases"/>
    <property type="match status" value="1"/>
</dbReference>
<dbReference type="InterPro" id="IPR004556">
    <property type="entry name" value="HemK-like"/>
</dbReference>
<dbReference type="STRING" id="1220578.FPE01S_06_00100"/>
<evidence type="ECO:0000256" key="5">
    <source>
        <dbReference type="ARBA" id="ARBA00048391"/>
    </source>
</evidence>
<accession>A0A0E9N6R7</accession>
<dbReference type="OrthoDB" id="9800643at2"/>
<evidence type="ECO:0000256" key="2">
    <source>
        <dbReference type="ARBA" id="ARBA00022603"/>
    </source>
</evidence>
<evidence type="ECO:0000313" key="8">
    <source>
        <dbReference type="EMBL" id="GAO45519.1"/>
    </source>
</evidence>
<proteinExistence type="predicted"/>
<dbReference type="AlphaFoldDB" id="A0A0E9N6R7"/>
<evidence type="ECO:0000256" key="4">
    <source>
        <dbReference type="ARBA" id="ARBA00022691"/>
    </source>
</evidence>
<dbReference type="Pfam" id="PF05175">
    <property type="entry name" value="MTS"/>
    <property type="match status" value="1"/>
</dbReference>
<keyword evidence="3 8" id="KW-0808">Transferase</keyword>
<dbReference type="InterPro" id="IPR029063">
    <property type="entry name" value="SAM-dependent_MTases_sf"/>
</dbReference>
<dbReference type="Proteomes" id="UP000033121">
    <property type="component" value="Unassembled WGS sequence"/>
</dbReference>
<comment type="caution">
    <text evidence="8">The sequence shown here is derived from an EMBL/GenBank/DDBJ whole genome shotgun (WGS) entry which is preliminary data.</text>
</comment>
<keyword evidence="4" id="KW-0949">S-adenosyl-L-methionine</keyword>
<dbReference type="InterPro" id="IPR040758">
    <property type="entry name" value="PrmC_N"/>
</dbReference>
<feature type="domain" description="Methyltransferase small" evidence="6">
    <location>
        <begin position="131"/>
        <end position="218"/>
    </location>
</feature>
<comment type="catalytic activity">
    <reaction evidence="5">
        <text>L-glutaminyl-[peptide chain release factor] + S-adenosyl-L-methionine = N(5)-methyl-L-glutaminyl-[peptide chain release factor] + S-adenosyl-L-homocysteine + H(+)</text>
        <dbReference type="Rhea" id="RHEA:42896"/>
        <dbReference type="Rhea" id="RHEA-COMP:10271"/>
        <dbReference type="Rhea" id="RHEA-COMP:10272"/>
        <dbReference type="ChEBI" id="CHEBI:15378"/>
        <dbReference type="ChEBI" id="CHEBI:30011"/>
        <dbReference type="ChEBI" id="CHEBI:57856"/>
        <dbReference type="ChEBI" id="CHEBI:59789"/>
        <dbReference type="ChEBI" id="CHEBI:61891"/>
        <dbReference type="EC" id="2.1.1.297"/>
    </reaction>
</comment>